<organism evidence="2 3">
    <name type="scientific">Bordetella genomosp. 1</name>
    <dbReference type="NCBI Taxonomy" id="1395607"/>
    <lineage>
        <taxon>Bacteria</taxon>
        <taxon>Pseudomonadati</taxon>
        <taxon>Pseudomonadota</taxon>
        <taxon>Betaproteobacteria</taxon>
        <taxon>Burkholderiales</taxon>
        <taxon>Alcaligenaceae</taxon>
        <taxon>Bordetella</taxon>
    </lineage>
</organism>
<proteinExistence type="predicted"/>
<evidence type="ECO:0000313" key="3">
    <source>
        <dbReference type="Proteomes" id="UP000217005"/>
    </source>
</evidence>
<dbReference type="EMBL" id="NEVL01000006">
    <property type="protein sequence ID" value="OZI28979.1"/>
    <property type="molecule type" value="Genomic_DNA"/>
</dbReference>
<protein>
    <recommendedName>
        <fullName evidence="1">Knr4/Smi1-like domain-containing protein</fullName>
    </recommendedName>
</protein>
<dbReference type="SUPFAM" id="SSF160631">
    <property type="entry name" value="SMI1/KNR4-like"/>
    <property type="match status" value="1"/>
</dbReference>
<dbReference type="Pfam" id="PF09346">
    <property type="entry name" value="SMI1_KNR4"/>
    <property type="match status" value="1"/>
</dbReference>
<dbReference type="Proteomes" id="UP000217005">
    <property type="component" value="Unassembled WGS sequence"/>
</dbReference>
<accession>A0A261RV74</accession>
<sequence>MGRRSQEVRMDLLSTFTDIARQAGFELPPELAAWYRSGVAGTPDGAAMAAVYDFEWLDPEDSQRDIDEWLNPAAQNGNRYFPFAQSGAGDAYCLVRLADGREGVACVWHDDDESRLDHASFADFVAASHLSSYADLSHLDGDADDLAAAVRASLNSSTAALPAPHAEALLAPARQAVTQQPYKTGPKARPTLVPALLPQDDAEARAARFRVPEPVVFGVVAQWEIES</sequence>
<evidence type="ECO:0000313" key="2">
    <source>
        <dbReference type="EMBL" id="OZI28979.1"/>
    </source>
</evidence>
<name>A0A261RV74_9BORD</name>
<evidence type="ECO:0000259" key="1">
    <source>
        <dbReference type="Pfam" id="PF09346"/>
    </source>
</evidence>
<dbReference type="InterPro" id="IPR037883">
    <property type="entry name" value="Knr4/Smi1-like_sf"/>
</dbReference>
<dbReference type="OrthoDB" id="980721at2"/>
<comment type="caution">
    <text evidence="2">The sequence shown here is derived from an EMBL/GenBank/DDBJ whole genome shotgun (WGS) entry which is preliminary data.</text>
</comment>
<dbReference type="InterPro" id="IPR018958">
    <property type="entry name" value="Knr4/Smi1-like_dom"/>
</dbReference>
<reference evidence="2 3" key="1">
    <citation type="submission" date="2017-05" db="EMBL/GenBank/DDBJ databases">
        <title>Complete and WGS of Bordetella genogroups.</title>
        <authorList>
            <person name="Spilker T."/>
            <person name="LiPuma J."/>
        </authorList>
    </citation>
    <scope>NUCLEOTIDE SEQUENCE [LARGE SCALE GENOMIC DNA]</scope>
    <source>
        <strain evidence="2 3">AU17610</strain>
    </source>
</reference>
<gene>
    <name evidence="2" type="ORF">CEG14_23950</name>
</gene>
<dbReference type="AlphaFoldDB" id="A0A261RV74"/>
<feature type="domain" description="Knr4/Smi1-like" evidence="1">
    <location>
        <begin position="18"/>
        <end position="126"/>
    </location>
</feature>